<feature type="binding site" evidence="11">
    <location>
        <position position="46"/>
    </location>
    <ligand>
        <name>substrate</name>
    </ligand>
</feature>
<gene>
    <name evidence="11" type="primary">thiM</name>
    <name evidence="12" type="ORF">DRF62_08160</name>
</gene>
<dbReference type="InterPro" id="IPR029056">
    <property type="entry name" value="Ribokinase-like"/>
</dbReference>
<dbReference type="NCBIfam" id="NF006830">
    <property type="entry name" value="PRK09355.1"/>
    <property type="match status" value="1"/>
</dbReference>
<proteinExistence type="inferred from homology"/>
<dbReference type="EMBL" id="QNVS01000019">
    <property type="protein sequence ID" value="REC54801.1"/>
    <property type="molecule type" value="Genomic_DNA"/>
</dbReference>
<dbReference type="GO" id="GO:0004417">
    <property type="term" value="F:hydroxyethylthiazole kinase activity"/>
    <property type="evidence" value="ECO:0007669"/>
    <property type="project" value="UniProtKB-UniRule"/>
</dbReference>
<keyword evidence="5 11" id="KW-0479">Metal-binding</keyword>
<evidence type="ECO:0000313" key="13">
    <source>
        <dbReference type="Proteomes" id="UP000256512"/>
    </source>
</evidence>
<protein>
    <recommendedName>
        <fullName evidence="11">Hydroxyethylthiazole kinase</fullName>
        <ecNumber evidence="11">2.7.1.50</ecNumber>
    </recommendedName>
    <alternativeName>
        <fullName evidence="11">4-methyl-5-beta-hydroxyethylthiazole kinase</fullName>
        <shortName evidence="11">TH kinase</shortName>
        <shortName evidence="11">Thz kinase</shortName>
    </alternativeName>
</protein>
<keyword evidence="4 11" id="KW-0808">Transferase</keyword>
<comment type="similarity">
    <text evidence="11">Belongs to the Thz kinase family.</text>
</comment>
<feature type="binding site" evidence="11">
    <location>
        <position position="195"/>
    </location>
    <ligand>
        <name>substrate</name>
    </ligand>
</feature>
<reference evidence="12 13" key="1">
    <citation type="journal article" date="2006" name="Int. J. Syst. Evol. Microbiol.">
        <title>Chryseobacterium piscium sp. nov., isolated from fish of the South Atlantic Ocean off South Africa.</title>
        <authorList>
            <person name="de Beer H."/>
            <person name="Hugo C.J."/>
            <person name="Jooste P.J."/>
            <person name="Vancanneyt M."/>
            <person name="Coenye T."/>
            <person name="Vandamme P."/>
        </authorList>
    </citation>
    <scope>NUCLEOTIDE SEQUENCE [LARGE SCALE GENOMIC DNA]</scope>
    <source>
        <strain evidence="12 13">CCUG 51923</strain>
    </source>
</reference>
<dbReference type="CDD" id="cd01170">
    <property type="entry name" value="THZ_kinase"/>
    <property type="match status" value="1"/>
</dbReference>
<comment type="caution">
    <text evidence="12">The sequence shown here is derived from an EMBL/GenBank/DDBJ whole genome shotgun (WGS) entry which is preliminary data.</text>
</comment>
<dbReference type="Pfam" id="PF02110">
    <property type="entry name" value="HK"/>
    <property type="match status" value="1"/>
</dbReference>
<evidence type="ECO:0000256" key="4">
    <source>
        <dbReference type="ARBA" id="ARBA00022679"/>
    </source>
</evidence>
<dbReference type="PRINTS" id="PR01099">
    <property type="entry name" value="HYETHTZKNASE"/>
</dbReference>
<dbReference type="SUPFAM" id="SSF53613">
    <property type="entry name" value="Ribokinase-like"/>
    <property type="match status" value="1"/>
</dbReference>
<dbReference type="HAMAP" id="MF_00228">
    <property type="entry name" value="Thz_kinase"/>
    <property type="match status" value="1"/>
</dbReference>
<evidence type="ECO:0000256" key="2">
    <source>
        <dbReference type="ARBA" id="ARBA00001946"/>
    </source>
</evidence>
<dbReference type="GO" id="GO:0009228">
    <property type="term" value="P:thiamine biosynthetic process"/>
    <property type="evidence" value="ECO:0007669"/>
    <property type="project" value="UniProtKB-KW"/>
</dbReference>
<organism evidence="12 13">
    <name type="scientific">Chryseobacterium piscium</name>
    <dbReference type="NCBI Taxonomy" id="333702"/>
    <lineage>
        <taxon>Bacteria</taxon>
        <taxon>Pseudomonadati</taxon>
        <taxon>Bacteroidota</taxon>
        <taxon>Flavobacteriia</taxon>
        <taxon>Flavobacteriales</taxon>
        <taxon>Weeksellaceae</taxon>
        <taxon>Chryseobacterium group</taxon>
        <taxon>Chryseobacterium</taxon>
    </lineage>
</organism>
<dbReference type="InterPro" id="IPR000417">
    <property type="entry name" value="Hyethyz_kinase"/>
</dbReference>
<evidence type="ECO:0000256" key="6">
    <source>
        <dbReference type="ARBA" id="ARBA00022741"/>
    </source>
</evidence>
<dbReference type="NCBIfam" id="TIGR00694">
    <property type="entry name" value="thiM"/>
    <property type="match status" value="1"/>
</dbReference>
<dbReference type="UniPathway" id="UPA00060">
    <property type="reaction ID" value="UER00139"/>
</dbReference>
<dbReference type="GO" id="GO:0009229">
    <property type="term" value="P:thiamine diphosphate biosynthetic process"/>
    <property type="evidence" value="ECO:0007669"/>
    <property type="project" value="UniProtKB-UniRule"/>
</dbReference>
<evidence type="ECO:0000256" key="3">
    <source>
        <dbReference type="ARBA" id="ARBA00004868"/>
    </source>
</evidence>
<evidence type="ECO:0000256" key="9">
    <source>
        <dbReference type="ARBA" id="ARBA00022842"/>
    </source>
</evidence>
<comment type="cofactor">
    <cofactor evidence="2 11">
        <name>Mg(2+)</name>
        <dbReference type="ChEBI" id="CHEBI:18420"/>
    </cofactor>
</comment>
<evidence type="ECO:0000256" key="5">
    <source>
        <dbReference type="ARBA" id="ARBA00022723"/>
    </source>
</evidence>
<feature type="binding site" evidence="11">
    <location>
        <position position="121"/>
    </location>
    <ligand>
        <name>ATP</name>
        <dbReference type="ChEBI" id="CHEBI:30616"/>
    </ligand>
</feature>
<evidence type="ECO:0000256" key="1">
    <source>
        <dbReference type="ARBA" id="ARBA00001771"/>
    </source>
</evidence>
<dbReference type="EC" id="2.7.1.50" evidence="11"/>
<dbReference type="PIRSF" id="PIRSF000513">
    <property type="entry name" value="Thz_kinase"/>
    <property type="match status" value="1"/>
</dbReference>
<evidence type="ECO:0000313" key="12">
    <source>
        <dbReference type="EMBL" id="REC54801.1"/>
    </source>
</evidence>
<sequence length="267" mass="28689">MRMENNLWHNILHVRNTSPLVHSITNYVVMNNTANALLAIGASPIMAHAKSEVEEMVNISHSLVINIGTIDEYWEESMLLAAKKANELQKPWILDPVGAGATSYRDSVLSKILSLNPTVIRGNASEIIALSKAGKTITKGVDSTAKSNEAVEAAKTLVKNHKSIVCISGETDIIISENQEIHLKNGHPMMTKVTGLGCTATALIGSFIGVIDNKTEAIIAAMSLLGIAGEIAAQQSAGPGSLQLNIIDKLYNITEEEFSAHLKMIKQ</sequence>
<dbReference type="GO" id="GO:0005524">
    <property type="term" value="F:ATP binding"/>
    <property type="evidence" value="ECO:0007669"/>
    <property type="project" value="UniProtKB-UniRule"/>
</dbReference>
<comment type="pathway">
    <text evidence="3 11">Cofactor biosynthesis; thiamine diphosphate biosynthesis; 4-methyl-5-(2-phosphoethyl)-thiazole from 5-(2-hydroxyethyl)-4-methylthiazole: step 1/1.</text>
</comment>
<comment type="function">
    <text evidence="11">Catalyzes the phosphorylation of the hydroxyl group of 4-methyl-5-beta-hydroxyethylthiazole (THZ).</text>
</comment>
<keyword evidence="9 11" id="KW-0460">Magnesium</keyword>
<evidence type="ECO:0000256" key="11">
    <source>
        <dbReference type="HAMAP-Rule" id="MF_00228"/>
    </source>
</evidence>
<keyword evidence="13" id="KW-1185">Reference proteome</keyword>
<dbReference type="Gene3D" id="3.40.1190.20">
    <property type="match status" value="1"/>
</dbReference>
<evidence type="ECO:0000256" key="10">
    <source>
        <dbReference type="ARBA" id="ARBA00022977"/>
    </source>
</evidence>
<name>A0A3D9BN78_9FLAO</name>
<comment type="catalytic activity">
    <reaction evidence="1 11">
        <text>5-(2-hydroxyethyl)-4-methylthiazole + ATP = 4-methyl-5-(2-phosphooxyethyl)-thiazole + ADP + H(+)</text>
        <dbReference type="Rhea" id="RHEA:24212"/>
        <dbReference type="ChEBI" id="CHEBI:15378"/>
        <dbReference type="ChEBI" id="CHEBI:17957"/>
        <dbReference type="ChEBI" id="CHEBI:30616"/>
        <dbReference type="ChEBI" id="CHEBI:58296"/>
        <dbReference type="ChEBI" id="CHEBI:456216"/>
        <dbReference type="EC" id="2.7.1.50"/>
    </reaction>
</comment>
<evidence type="ECO:0000256" key="7">
    <source>
        <dbReference type="ARBA" id="ARBA00022777"/>
    </source>
</evidence>
<accession>A0A3D9BN78</accession>
<keyword evidence="8 11" id="KW-0067">ATP-binding</keyword>
<feature type="binding site" evidence="11">
    <location>
        <position position="168"/>
    </location>
    <ligand>
        <name>ATP</name>
        <dbReference type="ChEBI" id="CHEBI:30616"/>
    </ligand>
</feature>
<keyword evidence="7 11" id="KW-0418">Kinase</keyword>
<dbReference type="GO" id="GO:0000287">
    <property type="term" value="F:magnesium ion binding"/>
    <property type="evidence" value="ECO:0007669"/>
    <property type="project" value="UniProtKB-UniRule"/>
</dbReference>
<dbReference type="AlphaFoldDB" id="A0A3D9BN78"/>
<keyword evidence="6 11" id="KW-0547">Nucleotide-binding</keyword>
<evidence type="ECO:0000256" key="8">
    <source>
        <dbReference type="ARBA" id="ARBA00022840"/>
    </source>
</evidence>
<dbReference type="Proteomes" id="UP000256512">
    <property type="component" value="Unassembled WGS sequence"/>
</dbReference>
<keyword evidence="10 11" id="KW-0784">Thiamine biosynthesis</keyword>